<name>A0ABY4CHL0_9BACL</name>
<accession>A0ABY4CHL0</accession>
<feature type="transmembrane region" description="Helical" evidence="1">
    <location>
        <begin position="165"/>
        <end position="195"/>
    </location>
</feature>
<feature type="transmembrane region" description="Helical" evidence="1">
    <location>
        <begin position="56"/>
        <end position="82"/>
    </location>
</feature>
<proteinExistence type="predicted"/>
<feature type="transmembrane region" description="Helical" evidence="1">
    <location>
        <begin position="12"/>
        <end position="29"/>
    </location>
</feature>
<gene>
    <name evidence="2" type="ORF">LSG31_19330</name>
</gene>
<organism evidence="2 3">
    <name type="scientific">Fodinisporobacter ferrooxydans</name>
    <dbReference type="NCBI Taxonomy" id="2901836"/>
    <lineage>
        <taxon>Bacteria</taxon>
        <taxon>Bacillati</taxon>
        <taxon>Bacillota</taxon>
        <taxon>Bacilli</taxon>
        <taxon>Bacillales</taxon>
        <taxon>Alicyclobacillaceae</taxon>
        <taxon>Fodinisporobacter</taxon>
    </lineage>
</organism>
<dbReference type="Proteomes" id="UP000830167">
    <property type="component" value="Chromosome"/>
</dbReference>
<protein>
    <recommendedName>
        <fullName evidence="4">Urease accessory protein UreH-like transmembrane domain-containing protein</fullName>
    </recommendedName>
</protein>
<feature type="transmembrane region" description="Helical" evidence="1">
    <location>
        <begin position="88"/>
        <end position="105"/>
    </location>
</feature>
<evidence type="ECO:0000313" key="3">
    <source>
        <dbReference type="Proteomes" id="UP000830167"/>
    </source>
</evidence>
<keyword evidence="1" id="KW-0812">Transmembrane</keyword>
<keyword evidence="1" id="KW-1133">Transmembrane helix</keyword>
<dbReference type="RefSeq" id="WP_347436689.1">
    <property type="nucleotide sequence ID" value="NZ_CP089291.1"/>
</dbReference>
<reference evidence="2" key="1">
    <citation type="submission" date="2021-12" db="EMBL/GenBank/DDBJ databases">
        <title>Alicyclobacillaceae gen. nov., sp. nov., isolated from chalcocite enrichment system.</title>
        <authorList>
            <person name="Jiang Z."/>
        </authorList>
    </citation>
    <scope>NUCLEOTIDE SEQUENCE</scope>
    <source>
        <strain evidence="2">MYW30-H2</strain>
    </source>
</reference>
<evidence type="ECO:0000256" key="1">
    <source>
        <dbReference type="SAM" id="Phobius"/>
    </source>
</evidence>
<feature type="transmembrane region" description="Helical" evidence="1">
    <location>
        <begin position="138"/>
        <end position="159"/>
    </location>
</feature>
<evidence type="ECO:0000313" key="2">
    <source>
        <dbReference type="EMBL" id="UOF89995.1"/>
    </source>
</evidence>
<keyword evidence="3" id="KW-1185">Reference proteome</keyword>
<keyword evidence="1" id="KW-0472">Membrane</keyword>
<feature type="transmembrane region" description="Helical" evidence="1">
    <location>
        <begin position="257"/>
        <end position="276"/>
    </location>
</feature>
<sequence>MLNVWDPQHVSVGMGLLTAFLLGLIHGITPDEHTWPITFSYAIGSRSTQGGMKAGFLFALAFTFQRAIASQLAFFALVGFLFHPSAENIVYGVVGIVMAISGYYIRFRHKTIHLFPWLEKWMPNRPDSNEPIPIKMPLIHGVIAGCGTGAFATIIYTVIAPAMPSAWFGFVPGLVFGIGTVFMQTLIGALFGWWMEKYQVSAKAKAYIGTTVAGNTLLYGGVMFVLVGLLGLFLPGISDWSIATGIKVHNLDSINTGLLLSVFVVAGVGGISLWRAMRYIRFHSKQEMDLENSLMP</sequence>
<feature type="transmembrane region" description="Helical" evidence="1">
    <location>
        <begin position="216"/>
        <end position="237"/>
    </location>
</feature>
<evidence type="ECO:0008006" key="4">
    <source>
        <dbReference type="Google" id="ProtNLM"/>
    </source>
</evidence>
<dbReference type="EMBL" id="CP089291">
    <property type="protein sequence ID" value="UOF89995.1"/>
    <property type="molecule type" value="Genomic_DNA"/>
</dbReference>